<dbReference type="Proteomes" id="UP000230093">
    <property type="component" value="Unassembled WGS sequence"/>
</dbReference>
<gene>
    <name evidence="2" type="ORF">COT75_03900</name>
</gene>
<evidence type="ECO:0000256" key="1">
    <source>
        <dbReference type="SAM" id="SignalP"/>
    </source>
</evidence>
<sequence>MKKIILCCLGVFLLSSCTVSNFSNQQTETENVADQEASASPILEKLDPKIPIPNGLDVVNLFFNLINERRIDEAVGMMSAQNTNNDSSKQAWGVHFNAIKSIKVIDIEPANPDSWTASYQTYKATLEAYVSSETANAPIPYYGWEDNPNIRWVVLVKEGDFWKIDTLATSP</sequence>
<evidence type="ECO:0000313" key="3">
    <source>
        <dbReference type="Proteomes" id="UP000230093"/>
    </source>
</evidence>
<proteinExistence type="predicted"/>
<protein>
    <recommendedName>
        <fullName evidence="4">DUF4829 domain-containing protein</fullName>
    </recommendedName>
</protein>
<organism evidence="2 3">
    <name type="scientific">Candidatus Beckwithbacteria bacterium CG10_big_fil_rev_8_21_14_0_10_34_10</name>
    <dbReference type="NCBI Taxonomy" id="1974495"/>
    <lineage>
        <taxon>Bacteria</taxon>
        <taxon>Candidatus Beckwithiibacteriota</taxon>
    </lineage>
</organism>
<name>A0A2H0W8J1_9BACT</name>
<comment type="caution">
    <text evidence="2">The sequence shown here is derived from an EMBL/GenBank/DDBJ whole genome shotgun (WGS) entry which is preliminary data.</text>
</comment>
<feature type="chain" id="PRO_5013560827" description="DUF4829 domain-containing protein" evidence="1">
    <location>
        <begin position="22"/>
        <end position="171"/>
    </location>
</feature>
<dbReference type="AlphaFoldDB" id="A0A2H0W8J1"/>
<accession>A0A2H0W8J1</accession>
<keyword evidence="1" id="KW-0732">Signal</keyword>
<dbReference type="PROSITE" id="PS51257">
    <property type="entry name" value="PROKAR_LIPOPROTEIN"/>
    <property type="match status" value="1"/>
</dbReference>
<evidence type="ECO:0008006" key="4">
    <source>
        <dbReference type="Google" id="ProtNLM"/>
    </source>
</evidence>
<reference evidence="3" key="1">
    <citation type="submission" date="2017-09" db="EMBL/GenBank/DDBJ databases">
        <title>Depth-based differentiation of microbial function through sediment-hosted aquifers and enrichment of novel symbionts in the deep terrestrial subsurface.</title>
        <authorList>
            <person name="Probst A.J."/>
            <person name="Ladd B."/>
            <person name="Jarett J.K."/>
            <person name="Geller-Mcgrath D.E."/>
            <person name="Sieber C.M.K."/>
            <person name="Emerson J.B."/>
            <person name="Anantharaman K."/>
            <person name="Thomas B.C."/>
            <person name="Malmstrom R."/>
            <person name="Stieglmeier M."/>
            <person name="Klingl A."/>
            <person name="Woyke T."/>
            <person name="Ryan C.M."/>
            <person name="Banfield J.F."/>
        </authorList>
    </citation>
    <scope>NUCLEOTIDE SEQUENCE [LARGE SCALE GENOMIC DNA]</scope>
</reference>
<feature type="signal peptide" evidence="1">
    <location>
        <begin position="1"/>
        <end position="21"/>
    </location>
</feature>
<dbReference type="EMBL" id="PEZT01000023">
    <property type="protein sequence ID" value="PIS08980.1"/>
    <property type="molecule type" value="Genomic_DNA"/>
</dbReference>
<evidence type="ECO:0000313" key="2">
    <source>
        <dbReference type="EMBL" id="PIS08980.1"/>
    </source>
</evidence>